<feature type="domain" description="PCI" evidence="2">
    <location>
        <begin position="184"/>
        <end position="266"/>
    </location>
</feature>
<organism evidence="3 4">
    <name type="scientific">Rhizoclosmatium globosum</name>
    <dbReference type="NCBI Taxonomy" id="329046"/>
    <lineage>
        <taxon>Eukaryota</taxon>
        <taxon>Fungi</taxon>
        <taxon>Fungi incertae sedis</taxon>
        <taxon>Chytridiomycota</taxon>
        <taxon>Chytridiomycota incertae sedis</taxon>
        <taxon>Chytridiomycetes</taxon>
        <taxon>Chytridiales</taxon>
        <taxon>Chytriomycetaceae</taxon>
        <taxon>Rhizoclosmatium</taxon>
    </lineage>
</organism>
<dbReference type="InterPro" id="IPR000717">
    <property type="entry name" value="PCI_dom"/>
</dbReference>
<sequence>MHANYLALFVAFEGYMCEDFHIQVYGPDPDPKITLTNASQNATFRWSSRFSFFIPINASFKICFKLNELTRCPKIIEQVDLVLHVVTFNFYLGRLKLIHHEFNLADKALSLAYNLCPPHYYNQKRHILLYLTVARLVLGAHPSPHLLEEYSLSHIFMPLIQALLSGNLAQYEYIVSSMQPFLMLHKCFGILRYRTRVTLFRNLVKRVWMIQNQPRTLSFHEVCVAARVSGFGSEFSVEDAECLVQSLVDQGFLLGYLNHGKRCVVLRGEVFPTMYSLK</sequence>
<comment type="similarity">
    <text evidence="1">Belongs to the CSN12 family.</text>
</comment>
<comment type="caution">
    <text evidence="3">The sequence shown here is derived from an EMBL/GenBank/DDBJ whole genome shotgun (WGS) entry which is preliminary data.</text>
</comment>
<keyword evidence="4" id="KW-1185">Reference proteome</keyword>
<dbReference type="Gene3D" id="1.10.10.10">
    <property type="entry name" value="Winged helix-like DNA-binding domain superfamily/Winged helix DNA-binding domain"/>
    <property type="match status" value="1"/>
</dbReference>
<proteinExistence type="inferred from homology"/>
<dbReference type="Pfam" id="PF01399">
    <property type="entry name" value="PCI"/>
    <property type="match status" value="1"/>
</dbReference>
<dbReference type="PANTHER" id="PTHR12732">
    <property type="entry name" value="UNCHARACTERIZED PROTEASOME COMPONENT REGION PCI-CONTAINING"/>
    <property type="match status" value="1"/>
</dbReference>
<dbReference type="Proteomes" id="UP000193642">
    <property type="component" value="Unassembled WGS sequence"/>
</dbReference>
<evidence type="ECO:0000259" key="2">
    <source>
        <dbReference type="Pfam" id="PF01399"/>
    </source>
</evidence>
<dbReference type="EMBL" id="MCGO01000006">
    <property type="protein sequence ID" value="ORY50988.1"/>
    <property type="molecule type" value="Genomic_DNA"/>
</dbReference>
<accession>A0A1Y2CVD2</accession>
<dbReference type="GO" id="GO:0016973">
    <property type="term" value="P:poly(A)+ mRNA export from nucleus"/>
    <property type="evidence" value="ECO:0007669"/>
    <property type="project" value="TreeGrafter"/>
</dbReference>
<reference evidence="3 4" key="1">
    <citation type="submission" date="2016-07" db="EMBL/GenBank/DDBJ databases">
        <title>Pervasive Adenine N6-methylation of Active Genes in Fungi.</title>
        <authorList>
            <consortium name="DOE Joint Genome Institute"/>
            <person name="Mondo S.J."/>
            <person name="Dannebaum R.O."/>
            <person name="Kuo R.C."/>
            <person name="Labutti K."/>
            <person name="Haridas S."/>
            <person name="Kuo A."/>
            <person name="Salamov A."/>
            <person name="Ahrendt S.R."/>
            <person name="Lipzen A."/>
            <person name="Sullivan W."/>
            <person name="Andreopoulos W.B."/>
            <person name="Clum A."/>
            <person name="Lindquist E."/>
            <person name="Daum C."/>
            <person name="Ramamoorthy G.K."/>
            <person name="Gryganskyi A."/>
            <person name="Culley D."/>
            <person name="Magnuson J.K."/>
            <person name="James T.Y."/>
            <person name="O'Malley M.A."/>
            <person name="Stajich J.E."/>
            <person name="Spatafora J.W."/>
            <person name="Visel A."/>
            <person name="Grigoriev I.V."/>
        </authorList>
    </citation>
    <scope>NUCLEOTIDE SEQUENCE [LARGE SCALE GENOMIC DNA]</scope>
    <source>
        <strain evidence="3 4">JEL800</strain>
    </source>
</reference>
<protein>
    <recommendedName>
        <fullName evidence="2">PCI domain-containing protein</fullName>
    </recommendedName>
</protein>
<evidence type="ECO:0000313" key="3">
    <source>
        <dbReference type="EMBL" id="ORY50988.1"/>
    </source>
</evidence>
<name>A0A1Y2CVD2_9FUNG</name>
<dbReference type="GO" id="GO:0006368">
    <property type="term" value="P:transcription elongation by RNA polymerase II"/>
    <property type="evidence" value="ECO:0007669"/>
    <property type="project" value="TreeGrafter"/>
</dbReference>
<dbReference type="GO" id="GO:0003690">
    <property type="term" value="F:double-stranded DNA binding"/>
    <property type="evidence" value="ECO:0007669"/>
    <property type="project" value="InterPro"/>
</dbReference>
<dbReference type="OrthoDB" id="5404651at2759"/>
<dbReference type="STRING" id="329046.A0A1Y2CVD2"/>
<dbReference type="SMART" id="SM00753">
    <property type="entry name" value="PAM"/>
    <property type="match status" value="1"/>
</dbReference>
<evidence type="ECO:0000313" key="4">
    <source>
        <dbReference type="Proteomes" id="UP000193642"/>
    </source>
</evidence>
<dbReference type="InterPro" id="IPR036388">
    <property type="entry name" value="WH-like_DNA-bd_sf"/>
</dbReference>
<evidence type="ECO:0000256" key="1">
    <source>
        <dbReference type="ARBA" id="ARBA00025771"/>
    </source>
</evidence>
<gene>
    <name evidence="3" type="ORF">BCR33DRAFT_712937</name>
</gene>
<dbReference type="AlphaFoldDB" id="A0A1Y2CVD2"/>
<dbReference type="PANTHER" id="PTHR12732:SF0">
    <property type="entry name" value="PCI DOMAIN-CONTAINING PROTEIN 2"/>
    <property type="match status" value="1"/>
</dbReference>
<dbReference type="GO" id="GO:0070390">
    <property type="term" value="C:transcription export complex 2"/>
    <property type="evidence" value="ECO:0007669"/>
    <property type="project" value="TreeGrafter"/>
</dbReference>
<dbReference type="GO" id="GO:0000973">
    <property type="term" value="P:post-transcriptional tethering of RNA polymerase II gene DNA at nuclear periphery"/>
    <property type="evidence" value="ECO:0007669"/>
    <property type="project" value="TreeGrafter"/>
</dbReference>
<dbReference type="InterPro" id="IPR045114">
    <property type="entry name" value="Csn12-like"/>
</dbReference>
<dbReference type="GO" id="GO:0003723">
    <property type="term" value="F:RNA binding"/>
    <property type="evidence" value="ECO:0007669"/>
    <property type="project" value="InterPro"/>
</dbReference>